<dbReference type="Proteomes" id="UP000325313">
    <property type="component" value="Unassembled WGS sequence"/>
</dbReference>
<protein>
    <submittedName>
        <fullName evidence="2">Uncharacterized protein</fullName>
    </submittedName>
</protein>
<keyword evidence="1" id="KW-0732">Signal</keyword>
<sequence>MLRYATICSWLAALSLISGCWGGLISEFEPVEVFKDFYRHPAFEGVQWRDTSETAKKKHHLDRITKDLQELEDGCSRLAGMIVLDLSSVVRCGRIDLEETWEKYMVTGRFTRTSTESEFPKASSQAKELYDLLHKWCDGSVIGWSRIQNDWEGWARSMCKNKEIYSLDVNQETVSLAIDFHTFTMAWKSSLVYDSIAYALVHFKIMSDWPKGGNMLVERLSKTCNLKIFYKKDFYQRVIKMLKLTEPYRQEPIKPEGLQESHAALLNQFIFVAQMIQEPSINEETFSRFWKNLDVVARRNRLTFMNDFKKICFYFSKGRPFDNSFEYFKLLSE</sequence>
<gene>
    <name evidence="2" type="ORF">PGTUg99_012832</name>
</gene>
<accession>A0A5B0P469</accession>
<name>A0A5B0P469_PUCGR</name>
<proteinExistence type="predicted"/>
<comment type="caution">
    <text evidence="2">The sequence shown here is derived from an EMBL/GenBank/DDBJ whole genome shotgun (WGS) entry which is preliminary data.</text>
</comment>
<organism evidence="2 3">
    <name type="scientific">Puccinia graminis f. sp. tritici</name>
    <dbReference type="NCBI Taxonomy" id="56615"/>
    <lineage>
        <taxon>Eukaryota</taxon>
        <taxon>Fungi</taxon>
        <taxon>Dikarya</taxon>
        <taxon>Basidiomycota</taxon>
        <taxon>Pucciniomycotina</taxon>
        <taxon>Pucciniomycetes</taxon>
        <taxon>Pucciniales</taxon>
        <taxon>Pucciniaceae</taxon>
        <taxon>Puccinia</taxon>
    </lineage>
</organism>
<dbReference type="EMBL" id="VDEP01000372">
    <property type="protein sequence ID" value="KAA1095280.1"/>
    <property type="molecule type" value="Genomic_DNA"/>
</dbReference>
<feature type="signal peptide" evidence="1">
    <location>
        <begin position="1"/>
        <end position="22"/>
    </location>
</feature>
<dbReference type="PROSITE" id="PS51257">
    <property type="entry name" value="PROKAR_LIPOPROTEIN"/>
    <property type="match status" value="1"/>
</dbReference>
<feature type="chain" id="PRO_5023049640" evidence="1">
    <location>
        <begin position="23"/>
        <end position="333"/>
    </location>
</feature>
<dbReference type="AlphaFoldDB" id="A0A5B0P469"/>
<evidence type="ECO:0000256" key="1">
    <source>
        <dbReference type="SAM" id="SignalP"/>
    </source>
</evidence>
<evidence type="ECO:0000313" key="3">
    <source>
        <dbReference type="Proteomes" id="UP000325313"/>
    </source>
</evidence>
<evidence type="ECO:0000313" key="2">
    <source>
        <dbReference type="EMBL" id="KAA1095280.1"/>
    </source>
</evidence>
<reference evidence="2 3" key="1">
    <citation type="submission" date="2019-05" db="EMBL/GenBank/DDBJ databases">
        <title>Emergence of the Ug99 lineage of the wheat stem rust pathogen through somatic hybridization.</title>
        <authorList>
            <person name="Li F."/>
            <person name="Upadhyaya N.M."/>
            <person name="Sperschneider J."/>
            <person name="Matny O."/>
            <person name="Nguyen-Phuc H."/>
            <person name="Mago R."/>
            <person name="Raley C."/>
            <person name="Miller M.E."/>
            <person name="Silverstein K.A.T."/>
            <person name="Henningsen E."/>
            <person name="Hirsch C.D."/>
            <person name="Visser B."/>
            <person name="Pretorius Z.A."/>
            <person name="Steffenson B.J."/>
            <person name="Schwessinger B."/>
            <person name="Dodds P.N."/>
            <person name="Figueroa M."/>
        </authorList>
    </citation>
    <scope>NUCLEOTIDE SEQUENCE [LARGE SCALE GENOMIC DNA]</scope>
    <source>
        <strain evidence="2 3">Ug99</strain>
    </source>
</reference>